<dbReference type="AlphaFoldDB" id="A0A1X1W523"/>
<comment type="caution">
    <text evidence="2">The sequence shown here is derived from an EMBL/GenBank/DDBJ whole genome shotgun (WGS) entry which is preliminary data.</text>
</comment>
<dbReference type="InterPro" id="IPR025736">
    <property type="entry name" value="PucR_C-HTH_dom"/>
</dbReference>
<dbReference type="Gene3D" id="1.10.10.2840">
    <property type="entry name" value="PucR C-terminal helix-turn-helix domain"/>
    <property type="match status" value="1"/>
</dbReference>
<organism evidence="2 3">
    <name type="scientific">Mycolicibacterium iranicum</name>
    <name type="common">Mycobacterium iranicum</name>
    <dbReference type="NCBI Taxonomy" id="912594"/>
    <lineage>
        <taxon>Bacteria</taxon>
        <taxon>Bacillati</taxon>
        <taxon>Actinomycetota</taxon>
        <taxon>Actinomycetes</taxon>
        <taxon>Mycobacteriales</taxon>
        <taxon>Mycobacteriaceae</taxon>
        <taxon>Mycolicibacterium</taxon>
    </lineage>
</organism>
<reference evidence="2 3" key="1">
    <citation type="submission" date="2016-01" db="EMBL/GenBank/DDBJ databases">
        <title>The new phylogeny of the genus Mycobacterium.</title>
        <authorList>
            <person name="Tarcisio F."/>
            <person name="Conor M."/>
            <person name="Antonella G."/>
            <person name="Elisabetta G."/>
            <person name="Giulia F.S."/>
            <person name="Sara T."/>
            <person name="Anna F."/>
            <person name="Clotilde B."/>
            <person name="Roberto B."/>
            <person name="Veronica D.S."/>
            <person name="Fabio R."/>
            <person name="Monica P."/>
            <person name="Olivier J."/>
            <person name="Enrico T."/>
            <person name="Nicola S."/>
        </authorList>
    </citation>
    <scope>NUCLEOTIDE SEQUENCE [LARGE SCALE GENOMIC DNA]</scope>
    <source>
        <strain evidence="2 3">DSM 45541</strain>
    </source>
</reference>
<dbReference type="Pfam" id="PF13556">
    <property type="entry name" value="HTH_30"/>
    <property type="match status" value="1"/>
</dbReference>
<feature type="domain" description="PucR C-terminal helix-turn-helix" evidence="1">
    <location>
        <begin position="444"/>
        <end position="499"/>
    </location>
</feature>
<proteinExistence type="predicted"/>
<evidence type="ECO:0000259" key="1">
    <source>
        <dbReference type="Pfam" id="PF13556"/>
    </source>
</evidence>
<evidence type="ECO:0000313" key="2">
    <source>
        <dbReference type="EMBL" id="ORV81641.1"/>
    </source>
</evidence>
<gene>
    <name evidence="2" type="ORF">AWC12_28745</name>
</gene>
<dbReference type="Proteomes" id="UP000193622">
    <property type="component" value="Unassembled WGS sequence"/>
</dbReference>
<dbReference type="RefSeq" id="WP_085178281.1">
    <property type="nucleotide sequence ID" value="NZ_LQPC01000073.1"/>
</dbReference>
<dbReference type="PANTHER" id="PTHR33744">
    <property type="entry name" value="CARBOHYDRATE DIACID REGULATOR"/>
    <property type="match status" value="1"/>
</dbReference>
<dbReference type="EMBL" id="LQPC01000073">
    <property type="protein sequence ID" value="ORV81641.1"/>
    <property type="molecule type" value="Genomic_DNA"/>
</dbReference>
<protein>
    <submittedName>
        <fullName evidence="2">PucR family transcriptional regulator</fullName>
    </submittedName>
</protein>
<dbReference type="InterPro" id="IPR042070">
    <property type="entry name" value="PucR_C-HTH_sf"/>
</dbReference>
<dbReference type="PANTHER" id="PTHR33744:SF17">
    <property type="entry name" value="CONSERVED PROTEIN"/>
    <property type="match status" value="1"/>
</dbReference>
<dbReference type="InterPro" id="IPR051448">
    <property type="entry name" value="CdaR-like_regulators"/>
</dbReference>
<name>A0A1X1W523_MYCIR</name>
<sequence>MITLDRLINVLGGYGARWLTGVADRQTELRSVVLPEVVDGRTVAGDVLLAVGAASLDEALRWARSARAAVVLTRGAVSDPALDTGGVAVVVVDSAMPWSDFAAIVYGLVMEGRETESGRGPTDLFALADSLADAVGCAVVIEDRASQVLAFSREQRDADPARAATILARQAPPELRAVFDAHGVFAHLAESDDPVFVPADPGVGLTGRTVVAARAGRELLGSVWVASLEPLGEQRRRALADGAHTVALHLLRSRASADLERQVESELVMRLLESPADAEMVASRLGLPPSSLRVIALRGRDDTGRHSALLQMFERSTAGFGWSRPSRSALADATVYTVLAAGDSAAARSWVDALIATLPGHLSVQAGISAPATATELAAARNEADECLALQESTAAAEPPAYDESWDALLLRRLKTAARSGRTPHRSAVAELAAHDEANGTAYISTLRAWLQEQGDPSRAAVRLGVHENTVRYRMKRMAELAELHLHDAHKRFAMTIELNVLD</sequence>
<evidence type="ECO:0000313" key="3">
    <source>
        <dbReference type="Proteomes" id="UP000193622"/>
    </source>
</evidence>
<accession>A0A1X1W523</accession>